<dbReference type="KEGG" id="vg:19738047"/>
<dbReference type="PANTHER" id="PTHR11461:SF211">
    <property type="entry name" value="GH10112P-RELATED"/>
    <property type="match status" value="1"/>
</dbReference>
<dbReference type="Pfam" id="PF00079">
    <property type="entry name" value="Serpin"/>
    <property type="match status" value="1"/>
</dbReference>
<feature type="domain" description="Serpin" evidence="2">
    <location>
        <begin position="12"/>
        <end position="336"/>
    </location>
</feature>
<name>A0A068EEQ3_9POXV</name>
<dbReference type="Gene3D" id="3.30.497.10">
    <property type="entry name" value="Antithrombin, subunit I, domain 2"/>
    <property type="match status" value="2"/>
</dbReference>
<dbReference type="InterPro" id="IPR036186">
    <property type="entry name" value="Serpin_sf"/>
</dbReference>
<proteinExistence type="inferred from homology"/>
<gene>
    <name evidence="3" type="ORF">pepv_044</name>
</gene>
<sequence length="337" mass="38601">MDIIKIQLDIAIKIYKYIKSIGNENIIIAPCSIVSSLCALSKLTDHSTADKIYDILNIECQNIDLYIKKINDSMNSSDIDYFGKLGLKNICINNRTKNILYNCYKTCTVDETDGCSIKFKNVLELEALWNRPFTAPTEEQIRKRHNSVEIVSILVDAKRRLHMLRRLDNLGCSVVRTSLASNRYILTTISPNEDKEEIFDLLENSINVDNLLDWIDNSKMKKAQHRFKIPKIKMSSSYDMVELLKSLGLDLMESKFSNVFPETTLFVERIVQSSIMEIKAESISLNTDTEIEFTNNEYTKINSSSCSETVVGKPFIFILQCRITGNCIYFGVLRDSF</sequence>
<keyword evidence="4" id="KW-1185">Reference proteome</keyword>
<protein>
    <submittedName>
        <fullName evidence="3">Serpin family protein</fullName>
    </submittedName>
</protein>
<dbReference type="InterPro" id="IPR042178">
    <property type="entry name" value="Serpin_sf_1"/>
</dbReference>
<organism evidence="3 4">
    <name type="scientific">Penguinpox virus</name>
    <dbReference type="NCBI Taxonomy" id="648998"/>
    <lineage>
        <taxon>Viruses</taxon>
        <taxon>Varidnaviria</taxon>
        <taxon>Bamfordvirae</taxon>
        <taxon>Nucleocytoviricota</taxon>
        <taxon>Pokkesviricetes</taxon>
        <taxon>Chitovirales</taxon>
        <taxon>Poxviridae</taxon>
        <taxon>Chordopoxvirinae</taxon>
        <taxon>Avipoxvirus</taxon>
        <taxon>Avipoxvirus penguinpox</taxon>
    </lineage>
</organism>
<reference evidence="3 4" key="1">
    <citation type="journal article" date="2014" name="BMC Genomics">
        <title>The complete genome sequences of poxviruses isolated from a penguin and a pigeon in South Africa and comparison to other sequenced avipoxviruses.</title>
        <authorList>
            <person name="Offerman K."/>
            <person name="Carulei O."/>
            <person name="van der Walt A.P."/>
            <person name="Douglass N."/>
            <person name="Williamson A.L."/>
        </authorList>
    </citation>
    <scope>NUCLEOTIDE SEQUENCE [LARGE SCALE GENOMIC DNA]</scope>
    <source>
        <strain evidence="3">PSan92</strain>
    </source>
</reference>
<evidence type="ECO:0000256" key="1">
    <source>
        <dbReference type="ARBA" id="ARBA00008009"/>
    </source>
</evidence>
<evidence type="ECO:0000313" key="3">
    <source>
        <dbReference type="EMBL" id="AID46784.1"/>
    </source>
</evidence>
<dbReference type="InterPro" id="IPR000215">
    <property type="entry name" value="Serpin_fam"/>
</dbReference>
<dbReference type="PANTHER" id="PTHR11461">
    <property type="entry name" value="SERINE PROTEASE INHIBITOR, SERPIN"/>
    <property type="match status" value="1"/>
</dbReference>
<dbReference type="GO" id="GO:0004867">
    <property type="term" value="F:serine-type endopeptidase inhibitor activity"/>
    <property type="evidence" value="ECO:0007669"/>
    <property type="project" value="InterPro"/>
</dbReference>
<accession>A0A068EEQ3</accession>
<dbReference type="EMBL" id="KJ859677">
    <property type="protein sequence ID" value="AID46784.1"/>
    <property type="molecule type" value="Genomic_DNA"/>
</dbReference>
<dbReference type="InterPro" id="IPR023796">
    <property type="entry name" value="Serpin_dom"/>
</dbReference>
<evidence type="ECO:0000313" key="4">
    <source>
        <dbReference type="Proteomes" id="UP000140838"/>
    </source>
</evidence>
<dbReference type="SMART" id="SM00093">
    <property type="entry name" value="SERPIN"/>
    <property type="match status" value="1"/>
</dbReference>
<evidence type="ECO:0000259" key="2">
    <source>
        <dbReference type="SMART" id="SM00093"/>
    </source>
</evidence>
<dbReference type="GeneID" id="19738047"/>
<dbReference type="RefSeq" id="YP_009046042.1">
    <property type="nucleotide sequence ID" value="NC_024446.1"/>
</dbReference>
<dbReference type="SUPFAM" id="SSF56574">
    <property type="entry name" value="Serpins"/>
    <property type="match status" value="1"/>
</dbReference>
<comment type="similarity">
    <text evidence="1">Belongs to the serpin family. Poxviruses subfamily.</text>
</comment>
<dbReference type="GO" id="GO:0005615">
    <property type="term" value="C:extracellular space"/>
    <property type="evidence" value="ECO:0007669"/>
    <property type="project" value="InterPro"/>
</dbReference>
<dbReference type="Proteomes" id="UP000140838">
    <property type="component" value="Genome"/>
</dbReference>